<keyword evidence="1" id="KW-0472">Membrane</keyword>
<dbReference type="AlphaFoldDB" id="A0A6A6TM08"/>
<reference evidence="2" key="1">
    <citation type="journal article" date="2020" name="Stud. Mycol.">
        <title>101 Dothideomycetes genomes: a test case for predicting lifestyles and emergence of pathogens.</title>
        <authorList>
            <person name="Haridas S."/>
            <person name="Albert R."/>
            <person name="Binder M."/>
            <person name="Bloem J."/>
            <person name="Labutti K."/>
            <person name="Salamov A."/>
            <person name="Andreopoulos B."/>
            <person name="Baker S."/>
            <person name="Barry K."/>
            <person name="Bills G."/>
            <person name="Bluhm B."/>
            <person name="Cannon C."/>
            <person name="Castanera R."/>
            <person name="Culley D."/>
            <person name="Daum C."/>
            <person name="Ezra D."/>
            <person name="Gonzalez J."/>
            <person name="Henrissat B."/>
            <person name="Kuo A."/>
            <person name="Liang C."/>
            <person name="Lipzen A."/>
            <person name="Lutzoni F."/>
            <person name="Magnuson J."/>
            <person name="Mondo S."/>
            <person name="Nolan M."/>
            <person name="Ohm R."/>
            <person name="Pangilinan J."/>
            <person name="Park H.-J."/>
            <person name="Ramirez L."/>
            <person name="Alfaro M."/>
            <person name="Sun H."/>
            <person name="Tritt A."/>
            <person name="Yoshinaga Y."/>
            <person name="Zwiers L.-H."/>
            <person name="Turgeon B."/>
            <person name="Goodwin S."/>
            <person name="Spatafora J."/>
            <person name="Crous P."/>
            <person name="Grigoriev I."/>
        </authorList>
    </citation>
    <scope>NUCLEOTIDE SEQUENCE</scope>
    <source>
        <strain evidence="2">CBS 122681</strain>
    </source>
</reference>
<accession>A0A6A6TM08</accession>
<feature type="transmembrane region" description="Helical" evidence="1">
    <location>
        <begin position="26"/>
        <end position="48"/>
    </location>
</feature>
<name>A0A6A6TM08_9PLEO</name>
<evidence type="ECO:0000256" key="1">
    <source>
        <dbReference type="SAM" id="Phobius"/>
    </source>
</evidence>
<dbReference type="Proteomes" id="UP000799324">
    <property type="component" value="Unassembled WGS sequence"/>
</dbReference>
<sequence length="116" mass="13302">MLDRALDPALDPNLQRVDAPNHAPGIGIFIPIAFALFVIVFWTLYAVFIRPGRKERRRIKFLEEFQMQHSEWLCDRVAEAERGDGGVWEIWQRGGRLHMVPARVESGMMDEGLGRG</sequence>
<keyword evidence="1" id="KW-1133">Transmembrane helix</keyword>
<evidence type="ECO:0000313" key="3">
    <source>
        <dbReference type="Proteomes" id="UP000799324"/>
    </source>
</evidence>
<dbReference type="EMBL" id="MU004301">
    <property type="protein sequence ID" value="KAF2660237.1"/>
    <property type="molecule type" value="Genomic_DNA"/>
</dbReference>
<gene>
    <name evidence="2" type="ORF">K491DRAFT_675006</name>
</gene>
<proteinExistence type="predicted"/>
<keyword evidence="1" id="KW-0812">Transmembrane</keyword>
<evidence type="ECO:0000313" key="2">
    <source>
        <dbReference type="EMBL" id="KAF2660237.1"/>
    </source>
</evidence>
<keyword evidence="3" id="KW-1185">Reference proteome</keyword>
<protein>
    <submittedName>
        <fullName evidence="2">Uncharacterized protein</fullName>
    </submittedName>
</protein>
<organism evidence="2 3">
    <name type="scientific">Lophiostoma macrostomum CBS 122681</name>
    <dbReference type="NCBI Taxonomy" id="1314788"/>
    <lineage>
        <taxon>Eukaryota</taxon>
        <taxon>Fungi</taxon>
        <taxon>Dikarya</taxon>
        <taxon>Ascomycota</taxon>
        <taxon>Pezizomycotina</taxon>
        <taxon>Dothideomycetes</taxon>
        <taxon>Pleosporomycetidae</taxon>
        <taxon>Pleosporales</taxon>
        <taxon>Lophiostomataceae</taxon>
        <taxon>Lophiostoma</taxon>
    </lineage>
</organism>